<dbReference type="Gene3D" id="2.150.10.10">
    <property type="entry name" value="Serralysin-like metalloprotease, C-terminal"/>
    <property type="match status" value="3"/>
</dbReference>
<comment type="caution">
    <text evidence="9">The sequence shown here is derived from an EMBL/GenBank/DDBJ whole genome shotgun (WGS) entry which is preliminary data.</text>
</comment>
<comment type="subcellular location">
    <subcellularLocation>
        <location evidence="1">Membrane</location>
    </subcellularLocation>
</comment>
<dbReference type="GO" id="GO:0005509">
    <property type="term" value="F:calcium ion binding"/>
    <property type="evidence" value="ECO:0007669"/>
    <property type="project" value="InterPro"/>
</dbReference>
<keyword evidence="4" id="KW-0800">Toxin</keyword>
<dbReference type="Proteomes" id="UP000033434">
    <property type="component" value="Unassembled WGS sequence"/>
</dbReference>
<sequence length="1306" mass="143703">MARDYEALLRSMADLEGTKNKVYLDHKGIPTMGIGFNLREEDIVKKVLNQMGYTGNNIGDTNHDKLVGEIVKIANENWTKTNLNSKIESIETKLSNYKGQVQDQATKDSLRDSFEFNNLTEMTPVFEGLIVDYETKTIAEIRKEYNAKHKTNLTTDDITKVWNALTERQKGGILSMVYNGGAAGMIGKGISTALVEGNVAGVFWEIAFNSLAPSDINKDGVKEERLWSKQKRRAEEAHEFIDEFLKDGDFFQRLQLFNLLKDKLADIEAIYESMYDIGVNTDKKPKKTTVERYLESINFVDELLKNLGDSLGLEVPKFDPGFRKLFSEDLEQCLAEIKIEFEEINDNLRPRDPLILDLNGDGVQTIHVDAGVLFDHDGSGLKQGTGWASKEDGFLVLDLNNNGQIDNGLELFGDNTRLAGQPNQIAEHGFKALQSYDTNSDGKIDAQDDVYFRLQVWQDLNQDGISQDGELKYLSEWGVDSISYVYRRVSRPQSGNTIEYEGSFTWSDGLKGNVSALFFASDSFRTAFIEPFPISERAAKLPDAQGFGGVRSLREAASQNSRLAELIEQFVSLDSRSEQRALMDKILFEYSETSALDSLFDDFSRINLDPNSYKIPGNEWTKLAVIEAFGANIDSIYEISGSSTLPTLRPFIGDDNLSSRIRDSVHKAYDSIEDAIYIQIALQTRLKPLTDTIGFSFKNNSLTIDYSEFENAINAHIIADPVNGLSDLYDLVHFYPLITKNANEGYQLLFSELAKFSDDQNVMGALAQHIPLIHMSDENRTFSADVDLAAGTEGNDLIHSFAGNDFIAGLGGDDTLQGGDGNDYLYGGKGNDYIVGGDGDDTLNGGAGDDVLYGGNGNDTYLYELGDGNITIDHYDNAQSSHDVLKFGKGIATNDCSFSVSDRDLLIVLSDGSVITLRNYFGGSAANKISLVQFEDGSQFTAPEIKEVLFSSSEQDDVIKGTREADYILGKGGSDYIEGLGGNDYLDGGEGDDTLVVMESQHYKHNHTTLVGGKGDDILKGYISSETYVYNLGDGHDVIHELNTRDTTDQIVLGEGITKEQVQSVRSGNDIVLEISDSNGTLVGSITLAGSFTDKDNIIDKVVLSDGRYFTPEELFEQAQKQEGTDASDVLYGSRQHEFIYGLGGDDLIEGRGGNDYLDGGEGNDTLVVMQSQHYKHNHTTLVGGKGDDILKGYLGSETYIYNLGDGHDVIHELNTRDTTDQIVLGEGISKEQIQSVRSGNDIVLEISDSNGTLVGSITLAGSFTDKSNIIDKVVLSDGGYITPEEIFEQAQTQEGTGGNDVLYGS</sequence>
<accession>A0A0F6A4L3</accession>
<dbReference type="EMBL" id="AUXW01000195">
    <property type="protein sequence ID" value="KKE81165.1"/>
    <property type="molecule type" value="Genomic_DNA"/>
</dbReference>
<dbReference type="GO" id="GO:0016020">
    <property type="term" value="C:membrane"/>
    <property type="evidence" value="ECO:0007669"/>
    <property type="project" value="UniProtKB-SubCell"/>
</dbReference>
<evidence type="ECO:0000256" key="3">
    <source>
        <dbReference type="ARBA" id="ARBA00022638"/>
    </source>
</evidence>
<keyword evidence="7" id="KW-0843">Virulence</keyword>
<dbReference type="PANTHER" id="PTHR39431:SF1">
    <property type="entry name" value="FRPA_C-RELATED PROTEIN"/>
    <property type="match status" value="1"/>
</dbReference>
<dbReference type="GO" id="GO:0031640">
    <property type="term" value="P:killing of cells of another organism"/>
    <property type="evidence" value="ECO:0007669"/>
    <property type="project" value="UniProtKB-KW"/>
</dbReference>
<name>A0A0F6A4L3_9GAMM</name>
<evidence type="ECO:0000256" key="7">
    <source>
        <dbReference type="ARBA" id="ARBA00023026"/>
    </source>
</evidence>
<gene>
    <name evidence="9" type="ORF">N479_23650</name>
</gene>
<dbReference type="GO" id="GO:0005576">
    <property type="term" value="C:extracellular region"/>
    <property type="evidence" value="ECO:0007669"/>
    <property type="project" value="InterPro"/>
</dbReference>
<keyword evidence="8" id="KW-0472">Membrane</keyword>
<organism evidence="9 10">
    <name type="scientific">Pseudoalteromonas luteoviolacea S4054</name>
    <dbReference type="NCBI Taxonomy" id="1129367"/>
    <lineage>
        <taxon>Bacteria</taxon>
        <taxon>Pseudomonadati</taxon>
        <taxon>Pseudomonadota</taxon>
        <taxon>Gammaproteobacteria</taxon>
        <taxon>Alteromonadales</taxon>
        <taxon>Pseudoalteromonadaceae</taxon>
        <taxon>Pseudoalteromonas</taxon>
    </lineage>
</organism>
<evidence type="ECO:0000256" key="4">
    <source>
        <dbReference type="ARBA" id="ARBA00022656"/>
    </source>
</evidence>
<evidence type="ECO:0000313" key="9">
    <source>
        <dbReference type="EMBL" id="KKE81165.1"/>
    </source>
</evidence>
<keyword evidence="6" id="KW-0106">Calcium</keyword>
<evidence type="ECO:0000256" key="1">
    <source>
        <dbReference type="ARBA" id="ARBA00004370"/>
    </source>
</evidence>
<dbReference type="InterPro" id="IPR003995">
    <property type="entry name" value="RTX_toxin_determinant-A"/>
</dbReference>
<dbReference type="InterPro" id="IPR001343">
    <property type="entry name" value="Hemolysn_Ca-bd"/>
</dbReference>
<dbReference type="InterPro" id="IPR018511">
    <property type="entry name" value="Hemolysin-typ_Ca-bd_CS"/>
</dbReference>
<dbReference type="SUPFAM" id="SSF51120">
    <property type="entry name" value="beta-Roll"/>
    <property type="match status" value="3"/>
</dbReference>
<evidence type="ECO:0000256" key="5">
    <source>
        <dbReference type="ARBA" id="ARBA00022737"/>
    </source>
</evidence>
<dbReference type="Gene3D" id="1.10.530.40">
    <property type="match status" value="1"/>
</dbReference>
<dbReference type="GO" id="GO:0003796">
    <property type="term" value="F:lysozyme activity"/>
    <property type="evidence" value="ECO:0007669"/>
    <property type="project" value="InterPro"/>
</dbReference>
<dbReference type="InterPro" id="IPR011049">
    <property type="entry name" value="Serralysin-like_metalloprot_C"/>
</dbReference>
<proteinExistence type="predicted"/>
<dbReference type="Pfam" id="PF00353">
    <property type="entry name" value="HemolysinCabind"/>
    <property type="match status" value="6"/>
</dbReference>
<evidence type="ECO:0000256" key="2">
    <source>
        <dbReference type="ARBA" id="ARBA00022529"/>
    </source>
</evidence>
<feature type="non-terminal residue" evidence="9">
    <location>
        <position position="1306"/>
    </location>
</feature>
<evidence type="ECO:0000256" key="8">
    <source>
        <dbReference type="ARBA" id="ARBA00023136"/>
    </source>
</evidence>
<reference evidence="9 10" key="1">
    <citation type="journal article" date="2015" name="BMC Genomics">
        <title>Genome mining reveals unlocked bioactive potential of marine Gram-negative bacteria.</title>
        <authorList>
            <person name="Machado H."/>
            <person name="Sonnenschein E.C."/>
            <person name="Melchiorsen J."/>
            <person name="Gram L."/>
        </authorList>
    </citation>
    <scope>NUCLEOTIDE SEQUENCE [LARGE SCALE GENOMIC DNA]</scope>
    <source>
        <strain evidence="9 10">S4054</strain>
    </source>
</reference>
<dbReference type="InterPro" id="IPR023347">
    <property type="entry name" value="Lysozyme_dom_sf"/>
</dbReference>
<dbReference type="SUPFAM" id="SSF53955">
    <property type="entry name" value="Lysozyme-like"/>
    <property type="match status" value="2"/>
</dbReference>
<dbReference type="PRINTS" id="PR01488">
    <property type="entry name" value="RTXTOXINA"/>
</dbReference>
<evidence type="ECO:0008006" key="11">
    <source>
        <dbReference type="Google" id="ProtNLM"/>
    </source>
</evidence>
<dbReference type="GO" id="GO:0042742">
    <property type="term" value="P:defense response to bacterium"/>
    <property type="evidence" value="ECO:0007669"/>
    <property type="project" value="UniProtKB-KW"/>
</dbReference>
<evidence type="ECO:0000256" key="6">
    <source>
        <dbReference type="ARBA" id="ARBA00022837"/>
    </source>
</evidence>
<dbReference type="GO" id="GO:0090729">
    <property type="term" value="F:toxin activity"/>
    <property type="evidence" value="ECO:0007669"/>
    <property type="project" value="UniProtKB-KW"/>
</dbReference>
<dbReference type="PRINTS" id="PR00313">
    <property type="entry name" value="CABNDNGRPT"/>
</dbReference>
<dbReference type="PROSITE" id="PS00330">
    <property type="entry name" value="HEMOLYSIN_CALCIUM"/>
    <property type="match status" value="5"/>
</dbReference>
<protein>
    <recommendedName>
        <fullName evidence="11">Haemolysin-type calcium binding-related domain-containing protein</fullName>
    </recommendedName>
</protein>
<keyword evidence="5" id="KW-0677">Repeat</keyword>
<keyword evidence="2" id="KW-0929">Antimicrobial</keyword>
<keyword evidence="3" id="KW-0081">Bacteriolytic enzyme</keyword>
<dbReference type="PANTHER" id="PTHR39431">
    <property type="entry name" value="FRPA/C-RELATED PROTEIN"/>
    <property type="match status" value="1"/>
</dbReference>
<evidence type="ECO:0000313" key="10">
    <source>
        <dbReference type="Proteomes" id="UP000033434"/>
    </source>
</evidence>
<dbReference type="InterPro" id="IPR023346">
    <property type="entry name" value="Lysozyme-like_dom_sf"/>
</dbReference>